<evidence type="ECO:0008006" key="4">
    <source>
        <dbReference type="Google" id="ProtNLM"/>
    </source>
</evidence>
<keyword evidence="3" id="KW-1185">Reference proteome</keyword>
<feature type="non-terminal residue" evidence="2">
    <location>
        <position position="1"/>
    </location>
</feature>
<dbReference type="Proteomes" id="UP000708208">
    <property type="component" value="Unassembled WGS sequence"/>
</dbReference>
<proteinExistence type="predicted"/>
<keyword evidence="1" id="KW-0732">Signal</keyword>
<accession>A0A8J2KSC8</accession>
<evidence type="ECO:0000313" key="3">
    <source>
        <dbReference type="Proteomes" id="UP000708208"/>
    </source>
</evidence>
<dbReference type="AlphaFoldDB" id="A0A8J2KSC8"/>
<reference evidence="2" key="1">
    <citation type="submission" date="2021-06" db="EMBL/GenBank/DDBJ databases">
        <authorList>
            <person name="Hodson N. C."/>
            <person name="Mongue J. A."/>
            <person name="Jaron S. K."/>
        </authorList>
    </citation>
    <scope>NUCLEOTIDE SEQUENCE</scope>
</reference>
<organism evidence="2 3">
    <name type="scientific">Allacma fusca</name>
    <dbReference type="NCBI Taxonomy" id="39272"/>
    <lineage>
        <taxon>Eukaryota</taxon>
        <taxon>Metazoa</taxon>
        <taxon>Ecdysozoa</taxon>
        <taxon>Arthropoda</taxon>
        <taxon>Hexapoda</taxon>
        <taxon>Collembola</taxon>
        <taxon>Symphypleona</taxon>
        <taxon>Sminthuridae</taxon>
        <taxon>Allacma</taxon>
    </lineage>
</organism>
<dbReference type="EMBL" id="CAJVCH010411012">
    <property type="protein sequence ID" value="CAG7818094.1"/>
    <property type="molecule type" value="Genomic_DNA"/>
</dbReference>
<sequence length="74" mass="7843">MNILRNLLSSLSVILAVIFLFTGESHQTPARFARQASFFQRGSIFFPQAITTGRVGIARPAPVGVAAPSSIGIA</sequence>
<gene>
    <name evidence="2" type="ORF">AFUS01_LOCUS28620</name>
</gene>
<name>A0A8J2KSC8_9HEXA</name>
<protein>
    <recommendedName>
        <fullName evidence="4">Secreted protein</fullName>
    </recommendedName>
</protein>
<evidence type="ECO:0000256" key="1">
    <source>
        <dbReference type="SAM" id="SignalP"/>
    </source>
</evidence>
<feature type="signal peptide" evidence="1">
    <location>
        <begin position="1"/>
        <end position="27"/>
    </location>
</feature>
<feature type="chain" id="PRO_5035159038" description="Secreted protein" evidence="1">
    <location>
        <begin position="28"/>
        <end position="74"/>
    </location>
</feature>
<evidence type="ECO:0000313" key="2">
    <source>
        <dbReference type="EMBL" id="CAG7818094.1"/>
    </source>
</evidence>
<comment type="caution">
    <text evidence="2">The sequence shown here is derived from an EMBL/GenBank/DDBJ whole genome shotgun (WGS) entry which is preliminary data.</text>
</comment>